<reference evidence="5 6" key="1">
    <citation type="journal article" date="2023" name="Plants (Basel)">
        <title>Bridging the Gap: Combining Genomics and Transcriptomics Approaches to Understand Stylosanthes scabra, an Orphan Legume from the Brazilian Caatinga.</title>
        <authorList>
            <person name="Ferreira-Neto J.R.C."/>
            <person name="da Silva M.D."/>
            <person name="Binneck E."/>
            <person name="de Melo N.F."/>
            <person name="da Silva R.H."/>
            <person name="de Melo A.L.T.M."/>
            <person name="Pandolfi V."/>
            <person name="Bustamante F.O."/>
            <person name="Brasileiro-Vidal A.C."/>
            <person name="Benko-Iseppon A.M."/>
        </authorList>
    </citation>
    <scope>NUCLEOTIDE SEQUENCE [LARGE SCALE GENOMIC DNA]</scope>
    <source>
        <tissue evidence="5">Leaves</tissue>
    </source>
</reference>
<keyword evidence="6" id="KW-1185">Reference proteome</keyword>
<name>A0ABU6V056_9FABA</name>
<evidence type="ECO:0000256" key="3">
    <source>
        <dbReference type="ARBA" id="ARBA00023180"/>
    </source>
</evidence>
<dbReference type="PROSITE" id="PS50927">
    <property type="entry name" value="BULB_LECTIN"/>
    <property type="match status" value="1"/>
</dbReference>
<evidence type="ECO:0000313" key="5">
    <source>
        <dbReference type="EMBL" id="MED6166761.1"/>
    </source>
</evidence>
<dbReference type="InterPro" id="IPR036426">
    <property type="entry name" value="Bulb-type_lectin_dom_sf"/>
</dbReference>
<dbReference type="PANTHER" id="PTHR32444">
    <property type="entry name" value="BULB-TYPE LECTIN DOMAIN-CONTAINING PROTEIN"/>
    <property type="match status" value="1"/>
</dbReference>
<dbReference type="SUPFAM" id="SSF51110">
    <property type="entry name" value="alpha-D-mannose-specific plant lectins"/>
    <property type="match status" value="1"/>
</dbReference>
<accession>A0ABU6V056</accession>
<keyword evidence="3" id="KW-0325">Glycoprotein</keyword>
<dbReference type="InterPro" id="IPR000858">
    <property type="entry name" value="S_locus_glycoprot_dom"/>
</dbReference>
<dbReference type="CDD" id="cd00028">
    <property type="entry name" value="B_lectin"/>
    <property type="match status" value="1"/>
</dbReference>
<dbReference type="InterPro" id="IPR001480">
    <property type="entry name" value="Bulb-type_lectin_dom"/>
</dbReference>
<feature type="domain" description="Bulb-type lectin" evidence="4">
    <location>
        <begin position="1"/>
        <end position="85"/>
    </location>
</feature>
<dbReference type="SMART" id="SM00108">
    <property type="entry name" value="B_lectin"/>
    <property type="match status" value="1"/>
</dbReference>
<protein>
    <recommendedName>
        <fullName evidence="4">Bulb-type lectin domain-containing protein</fullName>
    </recommendedName>
</protein>
<evidence type="ECO:0000256" key="1">
    <source>
        <dbReference type="ARBA" id="ARBA00022729"/>
    </source>
</evidence>
<comment type="caution">
    <text evidence="5">The sequence shown here is derived from an EMBL/GenBank/DDBJ whole genome shotgun (WGS) entry which is preliminary data.</text>
</comment>
<organism evidence="5 6">
    <name type="scientific">Stylosanthes scabra</name>
    <dbReference type="NCBI Taxonomy" id="79078"/>
    <lineage>
        <taxon>Eukaryota</taxon>
        <taxon>Viridiplantae</taxon>
        <taxon>Streptophyta</taxon>
        <taxon>Embryophyta</taxon>
        <taxon>Tracheophyta</taxon>
        <taxon>Spermatophyta</taxon>
        <taxon>Magnoliopsida</taxon>
        <taxon>eudicotyledons</taxon>
        <taxon>Gunneridae</taxon>
        <taxon>Pentapetalae</taxon>
        <taxon>rosids</taxon>
        <taxon>fabids</taxon>
        <taxon>Fabales</taxon>
        <taxon>Fabaceae</taxon>
        <taxon>Papilionoideae</taxon>
        <taxon>50 kb inversion clade</taxon>
        <taxon>dalbergioids sensu lato</taxon>
        <taxon>Dalbergieae</taxon>
        <taxon>Pterocarpus clade</taxon>
        <taxon>Stylosanthes</taxon>
    </lineage>
</organism>
<dbReference type="PANTHER" id="PTHR32444:SF247">
    <property type="entry name" value="OS01G0958200 PROTEIN"/>
    <property type="match status" value="1"/>
</dbReference>
<evidence type="ECO:0000313" key="6">
    <source>
        <dbReference type="Proteomes" id="UP001341840"/>
    </source>
</evidence>
<dbReference type="Proteomes" id="UP001341840">
    <property type="component" value="Unassembled WGS sequence"/>
</dbReference>
<dbReference type="Gene3D" id="2.90.10.30">
    <property type="match status" value="1"/>
</dbReference>
<sequence length="229" mass="26402">MWYKKRVTQRTYVWVANRDNPVSEKSSAKLIISKGNLVLLDQSQKQVWSTNLSPSNSDSVAAVLLDSGNLILSDKPNPSESDSLWQSFDHPTDTWLPGGKIKLDKKTGKPQYLTSWKNTQDPGTGLFSLELDPNGSEAYLILWNKTKEYWTSGSWNGQIFSLVPEMRLNYIYNFSFHDDPDESYFTYTVYNTTNLSRFVMDVSGQIKELTWLDSSQNWNLFWSQPRQQC</sequence>
<evidence type="ECO:0000256" key="2">
    <source>
        <dbReference type="ARBA" id="ARBA00023157"/>
    </source>
</evidence>
<dbReference type="EMBL" id="JASCZI010129042">
    <property type="protein sequence ID" value="MED6166761.1"/>
    <property type="molecule type" value="Genomic_DNA"/>
</dbReference>
<keyword evidence="2" id="KW-1015">Disulfide bond</keyword>
<dbReference type="Pfam" id="PF01453">
    <property type="entry name" value="B_lectin"/>
    <property type="match status" value="1"/>
</dbReference>
<evidence type="ECO:0000259" key="4">
    <source>
        <dbReference type="PROSITE" id="PS50927"/>
    </source>
</evidence>
<keyword evidence="1" id="KW-0732">Signal</keyword>
<feature type="non-terminal residue" evidence="5">
    <location>
        <position position="229"/>
    </location>
</feature>
<proteinExistence type="predicted"/>
<dbReference type="Pfam" id="PF00954">
    <property type="entry name" value="S_locus_glycop"/>
    <property type="match status" value="1"/>
</dbReference>
<gene>
    <name evidence="5" type="ORF">PIB30_112607</name>
</gene>